<name>A0ABQ1EUW2_9BACL</name>
<dbReference type="CDD" id="cd00093">
    <property type="entry name" value="HTH_XRE"/>
    <property type="match status" value="1"/>
</dbReference>
<organism evidence="3 4">
    <name type="scientific">Paenibacillus marchantiophytorum</name>
    <dbReference type="NCBI Taxonomy" id="1619310"/>
    <lineage>
        <taxon>Bacteria</taxon>
        <taxon>Bacillati</taxon>
        <taxon>Bacillota</taxon>
        <taxon>Bacilli</taxon>
        <taxon>Bacillales</taxon>
        <taxon>Paenibacillaceae</taxon>
        <taxon>Paenibacillus</taxon>
    </lineage>
</organism>
<feature type="domain" description="HTH cro/C1-type" evidence="2">
    <location>
        <begin position="12"/>
        <end position="66"/>
    </location>
</feature>
<evidence type="ECO:0000256" key="1">
    <source>
        <dbReference type="ARBA" id="ARBA00023125"/>
    </source>
</evidence>
<accession>A0ABQ1EUW2</accession>
<keyword evidence="4" id="KW-1185">Reference proteome</keyword>
<sequence length="113" mass="13165">MTDLVLKLGERLRYIRKEQNLSQEQLGELAGLHTNYIGQVERGEKNVTIESLEKIAAGLNVSMEQLFRYIDPMEREDELSQINELLATRSMQDKAMVLKMIKDVFDWEASKYK</sequence>
<dbReference type="Gene3D" id="1.10.260.40">
    <property type="entry name" value="lambda repressor-like DNA-binding domains"/>
    <property type="match status" value="1"/>
</dbReference>
<dbReference type="PROSITE" id="PS50943">
    <property type="entry name" value="HTH_CROC1"/>
    <property type="match status" value="1"/>
</dbReference>
<dbReference type="InterPro" id="IPR010982">
    <property type="entry name" value="Lambda_DNA-bd_dom_sf"/>
</dbReference>
<evidence type="ECO:0000259" key="2">
    <source>
        <dbReference type="PROSITE" id="PS50943"/>
    </source>
</evidence>
<dbReference type="SMART" id="SM00530">
    <property type="entry name" value="HTH_XRE"/>
    <property type="match status" value="1"/>
</dbReference>
<comment type="caution">
    <text evidence="3">The sequence shown here is derived from an EMBL/GenBank/DDBJ whole genome shotgun (WGS) entry which is preliminary data.</text>
</comment>
<dbReference type="PANTHER" id="PTHR46797">
    <property type="entry name" value="HTH-TYPE TRANSCRIPTIONAL REGULATOR"/>
    <property type="match status" value="1"/>
</dbReference>
<dbReference type="Proteomes" id="UP000615455">
    <property type="component" value="Unassembled WGS sequence"/>
</dbReference>
<evidence type="ECO:0000313" key="3">
    <source>
        <dbReference type="EMBL" id="GFZ87047.1"/>
    </source>
</evidence>
<dbReference type="SUPFAM" id="SSF47413">
    <property type="entry name" value="lambda repressor-like DNA-binding domains"/>
    <property type="match status" value="1"/>
</dbReference>
<proteinExistence type="predicted"/>
<protein>
    <submittedName>
        <fullName evidence="3">Transcriptional regulator</fullName>
    </submittedName>
</protein>
<dbReference type="RefSeq" id="WP_189013666.1">
    <property type="nucleotide sequence ID" value="NZ_BMHE01000018.1"/>
</dbReference>
<evidence type="ECO:0000313" key="4">
    <source>
        <dbReference type="Proteomes" id="UP000615455"/>
    </source>
</evidence>
<reference evidence="4" key="1">
    <citation type="journal article" date="2019" name="Int. J. Syst. Evol. Microbiol.">
        <title>The Global Catalogue of Microorganisms (GCM) 10K type strain sequencing project: providing services to taxonomists for standard genome sequencing and annotation.</title>
        <authorList>
            <consortium name="The Broad Institute Genomics Platform"/>
            <consortium name="The Broad Institute Genome Sequencing Center for Infectious Disease"/>
            <person name="Wu L."/>
            <person name="Ma J."/>
        </authorList>
    </citation>
    <scope>NUCLEOTIDE SEQUENCE [LARGE SCALE GENOMIC DNA]</scope>
    <source>
        <strain evidence="4">CGMCC 1.15043</strain>
    </source>
</reference>
<dbReference type="Pfam" id="PF01381">
    <property type="entry name" value="HTH_3"/>
    <property type="match status" value="1"/>
</dbReference>
<dbReference type="EMBL" id="BMHE01000018">
    <property type="protein sequence ID" value="GFZ87047.1"/>
    <property type="molecule type" value="Genomic_DNA"/>
</dbReference>
<dbReference type="InterPro" id="IPR001387">
    <property type="entry name" value="Cro/C1-type_HTH"/>
</dbReference>
<keyword evidence="1" id="KW-0238">DNA-binding</keyword>
<gene>
    <name evidence="3" type="ORF">GCM10008018_36530</name>
</gene>
<dbReference type="PANTHER" id="PTHR46797:SF24">
    <property type="entry name" value="DNA-BINDING PHAGE PROTEIN"/>
    <property type="match status" value="1"/>
</dbReference>
<dbReference type="InterPro" id="IPR050807">
    <property type="entry name" value="TransReg_Diox_bact_type"/>
</dbReference>